<proteinExistence type="predicted"/>
<evidence type="ECO:0000313" key="4">
    <source>
        <dbReference type="Proteomes" id="UP001319080"/>
    </source>
</evidence>
<accession>A0AAP2GS81</accession>
<feature type="chain" id="PRO_5042985476" evidence="1">
    <location>
        <begin position="22"/>
        <end position="166"/>
    </location>
</feature>
<name>A0AAP2GS81_9BACT</name>
<evidence type="ECO:0000313" key="3">
    <source>
        <dbReference type="EMBL" id="MBT1711029.1"/>
    </source>
</evidence>
<feature type="signal peptide" evidence="1">
    <location>
        <begin position="1"/>
        <end position="21"/>
    </location>
</feature>
<feature type="domain" description="SH3b" evidence="2">
    <location>
        <begin position="102"/>
        <end position="166"/>
    </location>
</feature>
<protein>
    <submittedName>
        <fullName evidence="3">SH3 domain-containing protein</fullName>
    </submittedName>
</protein>
<keyword evidence="1" id="KW-0732">Signal</keyword>
<dbReference type="PROSITE" id="PS51781">
    <property type="entry name" value="SH3B"/>
    <property type="match status" value="1"/>
</dbReference>
<gene>
    <name evidence="3" type="ORF">KK062_22490</name>
</gene>
<dbReference type="PANTHER" id="PTHR34408:SF1">
    <property type="entry name" value="GLYCOSYL HYDROLASE FAMILY 19 DOMAIN-CONTAINING PROTEIN HI_1415"/>
    <property type="match status" value="1"/>
</dbReference>
<organism evidence="3 4">
    <name type="scientific">Dawidia cretensis</name>
    <dbReference type="NCBI Taxonomy" id="2782350"/>
    <lineage>
        <taxon>Bacteria</taxon>
        <taxon>Pseudomonadati</taxon>
        <taxon>Bacteroidota</taxon>
        <taxon>Cytophagia</taxon>
        <taxon>Cytophagales</taxon>
        <taxon>Chryseotaleaceae</taxon>
        <taxon>Dawidia</taxon>
    </lineage>
</organism>
<comment type="caution">
    <text evidence="3">The sequence shown here is derived from an EMBL/GenBank/DDBJ whole genome shotgun (WGS) entry which is preliminary data.</text>
</comment>
<dbReference type="Gene3D" id="2.30.30.40">
    <property type="entry name" value="SH3 Domains"/>
    <property type="match status" value="1"/>
</dbReference>
<keyword evidence="4" id="KW-1185">Reference proteome</keyword>
<dbReference type="Pfam" id="PF08239">
    <property type="entry name" value="SH3_3"/>
    <property type="match status" value="1"/>
</dbReference>
<dbReference type="InterPro" id="IPR052354">
    <property type="entry name" value="Cell_Wall_Dynamics_Protein"/>
</dbReference>
<dbReference type="PANTHER" id="PTHR34408">
    <property type="entry name" value="FAMILY PROTEIN, PUTATIVE-RELATED"/>
    <property type="match status" value="1"/>
</dbReference>
<reference evidence="3 4" key="1">
    <citation type="submission" date="2021-05" db="EMBL/GenBank/DDBJ databases">
        <title>A Polyphasic approach of four new species of the genus Ohtaekwangia: Ohtaekwangia histidinii sp. nov., Ohtaekwangia cretensis sp. nov., Ohtaekwangia indiensis sp. nov., Ohtaekwangia reichenbachii sp. nov. from diverse environment.</title>
        <authorList>
            <person name="Octaviana S."/>
        </authorList>
    </citation>
    <scope>NUCLEOTIDE SEQUENCE [LARGE SCALE GENOMIC DNA]</scope>
    <source>
        <strain evidence="3 4">PWU5</strain>
    </source>
</reference>
<sequence>MNNSMLGLFTLLLFATAPKLAYGQNDRPITICSTSLASSSVGRCTGSAYCSACKNCSRCAHCNSGGSCGVCARRSKSYSIPRQHSSVYSDPSGSNFAPESINQILFIKSQALNLRSGPGTQYTIIGKLTYRQKLTLLAASGEWLKVSVEDSGRVGFVHKNYVKVSN</sequence>
<dbReference type="Proteomes" id="UP001319080">
    <property type="component" value="Unassembled WGS sequence"/>
</dbReference>
<dbReference type="SMART" id="SM00287">
    <property type="entry name" value="SH3b"/>
    <property type="match status" value="1"/>
</dbReference>
<dbReference type="EMBL" id="JAHESE010000028">
    <property type="protein sequence ID" value="MBT1711029.1"/>
    <property type="molecule type" value="Genomic_DNA"/>
</dbReference>
<evidence type="ECO:0000256" key="1">
    <source>
        <dbReference type="SAM" id="SignalP"/>
    </source>
</evidence>
<evidence type="ECO:0000259" key="2">
    <source>
        <dbReference type="PROSITE" id="PS51781"/>
    </source>
</evidence>
<dbReference type="AlphaFoldDB" id="A0AAP2GS81"/>
<dbReference type="InterPro" id="IPR003646">
    <property type="entry name" value="SH3-like_bac-type"/>
</dbReference>